<dbReference type="EC" id="3.2.1.14" evidence="2"/>
<dbReference type="InterPro" id="IPR011583">
    <property type="entry name" value="Chitinase_II/V-like_cat"/>
</dbReference>
<evidence type="ECO:0000313" key="7">
    <source>
        <dbReference type="Proteomes" id="UP000236893"/>
    </source>
</evidence>
<keyword evidence="3" id="KW-0624">Polysaccharide degradation</keyword>
<dbReference type="InterPro" id="IPR050314">
    <property type="entry name" value="Glycosyl_Hydrlase_18"/>
</dbReference>
<keyword evidence="7" id="KW-1185">Reference proteome</keyword>
<keyword evidence="6" id="KW-0378">Hydrolase</keyword>
<dbReference type="GO" id="GO:0008843">
    <property type="term" value="F:endochitinase activity"/>
    <property type="evidence" value="ECO:0007669"/>
    <property type="project" value="UniProtKB-EC"/>
</dbReference>
<keyword evidence="3" id="KW-0119">Carbohydrate metabolism</keyword>
<evidence type="ECO:0000256" key="3">
    <source>
        <dbReference type="ARBA" id="ARBA00023024"/>
    </source>
</evidence>
<evidence type="ECO:0000256" key="2">
    <source>
        <dbReference type="ARBA" id="ARBA00012729"/>
    </source>
</evidence>
<evidence type="ECO:0000256" key="4">
    <source>
        <dbReference type="SAM" id="SignalP"/>
    </source>
</evidence>
<dbReference type="InterPro" id="IPR001223">
    <property type="entry name" value="Glyco_hydro18_cat"/>
</dbReference>
<evidence type="ECO:0000259" key="5">
    <source>
        <dbReference type="PROSITE" id="PS51910"/>
    </source>
</evidence>
<dbReference type="Gene3D" id="3.10.50.10">
    <property type="match status" value="1"/>
</dbReference>
<dbReference type="PANTHER" id="PTHR11177">
    <property type="entry name" value="CHITINASE"/>
    <property type="match status" value="1"/>
</dbReference>
<feature type="signal peptide" evidence="4">
    <location>
        <begin position="1"/>
        <end position="26"/>
    </location>
</feature>
<protein>
    <recommendedName>
        <fullName evidence="2">chitinase</fullName>
        <ecNumber evidence="2">3.2.1.14</ecNumber>
    </recommendedName>
</protein>
<dbReference type="GO" id="GO:0005975">
    <property type="term" value="P:carbohydrate metabolic process"/>
    <property type="evidence" value="ECO:0007669"/>
    <property type="project" value="InterPro"/>
</dbReference>
<dbReference type="Proteomes" id="UP000236893">
    <property type="component" value="Unassembled WGS sequence"/>
</dbReference>
<evidence type="ECO:0000256" key="1">
    <source>
        <dbReference type="ARBA" id="ARBA00000822"/>
    </source>
</evidence>
<dbReference type="OrthoDB" id="9775889at2"/>
<dbReference type="CDD" id="cd06548">
    <property type="entry name" value="GH18_chitinase"/>
    <property type="match status" value="1"/>
</dbReference>
<dbReference type="RefSeq" id="WP_103787526.1">
    <property type="nucleotide sequence ID" value="NZ_PQVF01000002.1"/>
</dbReference>
<sequence>MIRPNAKFLFTCLALLCLTTMGYSQAKSNFKVIAYFWGNAEQAKVVPAEKITHVIYSFCHLKGNKLNVDKGTDSLTIQELVALKKKNPQLKVLLSLGGWEGCPTCSDAFSTAAGRAEFAQSVKQLTDYFKTDGIDLDWEYPAIEGPPGHKYTAEDKPNFTALVTELRKVLGKKMSISFAAGGFQKALEESIDWKNVMPQVDFVNLMSYDLVNGYSVITGHHTGLYSSVQQKESTDNAVTYLISHGVSAKQIVIGAAFYGRMWENVPFANNGLYQSGKFKTGISYSQIADVYLKDKDFVYNWDDIVKAPYLYNAKLMQYITFDDKKSIELKTQYAKDKKLGGIMFWEVKDDAKQDGLLDVIERVKKK</sequence>
<dbReference type="SUPFAM" id="SSF54556">
    <property type="entry name" value="Chitinase insertion domain"/>
    <property type="match status" value="1"/>
</dbReference>
<comment type="catalytic activity">
    <reaction evidence="1">
        <text>Random endo-hydrolysis of N-acetyl-beta-D-glucosaminide (1-&gt;4)-beta-linkages in chitin and chitodextrins.</text>
        <dbReference type="EC" id="3.2.1.14"/>
    </reaction>
</comment>
<dbReference type="InterPro" id="IPR029070">
    <property type="entry name" value="Chitinase_insertion_sf"/>
</dbReference>
<gene>
    <name evidence="6" type="ORF">C3K47_02545</name>
</gene>
<dbReference type="PANTHER" id="PTHR11177:SF317">
    <property type="entry name" value="CHITINASE 12-RELATED"/>
    <property type="match status" value="1"/>
</dbReference>
<dbReference type="Gene3D" id="3.20.20.80">
    <property type="entry name" value="Glycosidases"/>
    <property type="match status" value="1"/>
</dbReference>
<organism evidence="6 7">
    <name type="scientific">Solitalea longa</name>
    <dbReference type="NCBI Taxonomy" id="2079460"/>
    <lineage>
        <taxon>Bacteria</taxon>
        <taxon>Pseudomonadati</taxon>
        <taxon>Bacteroidota</taxon>
        <taxon>Sphingobacteriia</taxon>
        <taxon>Sphingobacteriales</taxon>
        <taxon>Sphingobacteriaceae</taxon>
        <taxon>Solitalea</taxon>
    </lineage>
</organism>
<dbReference type="Pfam" id="PF00704">
    <property type="entry name" value="Glyco_hydro_18"/>
    <property type="match status" value="1"/>
</dbReference>
<feature type="chain" id="PRO_5015466290" description="chitinase" evidence="4">
    <location>
        <begin position="27"/>
        <end position="366"/>
    </location>
</feature>
<dbReference type="EMBL" id="PQVF01000002">
    <property type="protein sequence ID" value="POY38296.1"/>
    <property type="molecule type" value="Genomic_DNA"/>
</dbReference>
<dbReference type="InterPro" id="IPR017853">
    <property type="entry name" value="GH"/>
</dbReference>
<dbReference type="SUPFAM" id="SSF51445">
    <property type="entry name" value="(Trans)glycosidases"/>
    <property type="match status" value="1"/>
</dbReference>
<proteinExistence type="predicted"/>
<feature type="domain" description="GH18" evidence="5">
    <location>
        <begin position="30"/>
        <end position="366"/>
    </location>
</feature>
<dbReference type="SMART" id="SM00636">
    <property type="entry name" value="Glyco_18"/>
    <property type="match status" value="1"/>
</dbReference>
<comment type="caution">
    <text evidence="6">The sequence shown here is derived from an EMBL/GenBank/DDBJ whole genome shotgun (WGS) entry which is preliminary data.</text>
</comment>
<dbReference type="GO" id="GO:0008061">
    <property type="term" value="F:chitin binding"/>
    <property type="evidence" value="ECO:0007669"/>
    <property type="project" value="InterPro"/>
</dbReference>
<accession>A0A2S5A711</accession>
<name>A0A2S5A711_9SPHI</name>
<dbReference type="AlphaFoldDB" id="A0A2S5A711"/>
<keyword evidence="4" id="KW-0732">Signal</keyword>
<evidence type="ECO:0000313" key="6">
    <source>
        <dbReference type="EMBL" id="POY38296.1"/>
    </source>
</evidence>
<keyword evidence="3" id="KW-0146">Chitin degradation</keyword>
<reference evidence="6 7" key="1">
    <citation type="submission" date="2018-01" db="EMBL/GenBank/DDBJ databases">
        <authorList>
            <person name="Gaut B.S."/>
            <person name="Morton B.R."/>
            <person name="Clegg M.T."/>
            <person name="Duvall M.R."/>
        </authorList>
    </citation>
    <scope>NUCLEOTIDE SEQUENCE [LARGE SCALE GENOMIC DNA]</scope>
    <source>
        <strain evidence="6 7">HR-AV</strain>
    </source>
</reference>
<dbReference type="PROSITE" id="PS51910">
    <property type="entry name" value="GH18_2"/>
    <property type="match status" value="1"/>
</dbReference>
<dbReference type="GO" id="GO:0006032">
    <property type="term" value="P:chitin catabolic process"/>
    <property type="evidence" value="ECO:0007669"/>
    <property type="project" value="UniProtKB-KW"/>
</dbReference>